<reference evidence="11" key="1">
    <citation type="submission" date="2022-01" db="EMBL/GenBank/DDBJ databases">
        <title>Antribacter sp. nov., isolated from Guizhou of China.</title>
        <authorList>
            <person name="Chengliang C."/>
            <person name="Ya Z."/>
        </authorList>
    </citation>
    <scope>NUCLEOTIDE SEQUENCE</scope>
    <source>
        <strain evidence="11">KLBMP 9083</strain>
    </source>
</reference>
<feature type="transmembrane region" description="Helical" evidence="10">
    <location>
        <begin position="25"/>
        <end position="45"/>
    </location>
</feature>
<feature type="compositionally biased region" description="Low complexity" evidence="9">
    <location>
        <begin position="316"/>
        <end position="325"/>
    </location>
</feature>
<dbReference type="PANTHER" id="PTHR19139">
    <property type="entry name" value="AQUAPORIN TRANSPORTER"/>
    <property type="match status" value="1"/>
</dbReference>
<dbReference type="InterPro" id="IPR034294">
    <property type="entry name" value="Aquaporin_transptr"/>
</dbReference>
<keyword evidence="12" id="KW-1185">Reference proteome</keyword>
<keyword evidence="5 8" id="KW-0812">Transmembrane</keyword>
<evidence type="ECO:0000256" key="1">
    <source>
        <dbReference type="ARBA" id="ARBA00004651"/>
    </source>
</evidence>
<feature type="transmembrane region" description="Helical" evidence="10">
    <location>
        <begin position="240"/>
        <end position="258"/>
    </location>
</feature>
<name>A0AA41U9P1_9MICO</name>
<dbReference type="AlphaFoldDB" id="A0AA41U9P1"/>
<evidence type="ECO:0000256" key="3">
    <source>
        <dbReference type="ARBA" id="ARBA00022448"/>
    </source>
</evidence>
<evidence type="ECO:0000256" key="6">
    <source>
        <dbReference type="ARBA" id="ARBA00022989"/>
    </source>
</evidence>
<accession>A0AA41U9P1</accession>
<dbReference type="SUPFAM" id="SSF81338">
    <property type="entry name" value="Aquaporin-like"/>
    <property type="match status" value="1"/>
</dbReference>
<feature type="region of interest" description="Disordered" evidence="9">
    <location>
        <begin position="297"/>
        <end position="340"/>
    </location>
</feature>
<dbReference type="RefSeq" id="WP_236091482.1">
    <property type="nucleotide sequence ID" value="NZ_JAKGSG010000070.1"/>
</dbReference>
<feature type="transmembrane region" description="Helical" evidence="10">
    <location>
        <begin position="52"/>
        <end position="72"/>
    </location>
</feature>
<evidence type="ECO:0000256" key="7">
    <source>
        <dbReference type="ARBA" id="ARBA00023136"/>
    </source>
</evidence>
<evidence type="ECO:0000256" key="4">
    <source>
        <dbReference type="ARBA" id="ARBA00022475"/>
    </source>
</evidence>
<evidence type="ECO:0000256" key="9">
    <source>
        <dbReference type="SAM" id="MobiDB-lite"/>
    </source>
</evidence>
<feature type="transmembrane region" description="Helical" evidence="10">
    <location>
        <begin position="162"/>
        <end position="183"/>
    </location>
</feature>
<evidence type="ECO:0000256" key="2">
    <source>
        <dbReference type="ARBA" id="ARBA00006175"/>
    </source>
</evidence>
<dbReference type="InterPro" id="IPR023271">
    <property type="entry name" value="Aquaporin-like"/>
</dbReference>
<feature type="transmembrane region" description="Helical" evidence="10">
    <location>
        <begin position="190"/>
        <end position="211"/>
    </location>
</feature>
<proteinExistence type="inferred from homology"/>
<keyword evidence="7 10" id="KW-0472">Membrane</keyword>
<keyword evidence="3 8" id="KW-0813">Transport</keyword>
<keyword evidence="4" id="KW-1003">Cell membrane</keyword>
<evidence type="ECO:0000313" key="12">
    <source>
        <dbReference type="Proteomes" id="UP001165405"/>
    </source>
</evidence>
<evidence type="ECO:0000313" key="11">
    <source>
        <dbReference type="EMBL" id="MCF4123735.1"/>
    </source>
</evidence>
<evidence type="ECO:0000256" key="5">
    <source>
        <dbReference type="ARBA" id="ARBA00022692"/>
    </source>
</evidence>
<evidence type="ECO:0000256" key="8">
    <source>
        <dbReference type="RuleBase" id="RU000477"/>
    </source>
</evidence>
<dbReference type="PROSITE" id="PS00221">
    <property type="entry name" value="MIP"/>
    <property type="match status" value="1"/>
</dbReference>
<dbReference type="Pfam" id="PF00230">
    <property type="entry name" value="MIP"/>
    <property type="match status" value="1"/>
</dbReference>
<feature type="transmembrane region" description="Helical" evidence="10">
    <location>
        <begin position="102"/>
        <end position="120"/>
    </location>
</feature>
<evidence type="ECO:0000256" key="10">
    <source>
        <dbReference type="SAM" id="Phobius"/>
    </source>
</evidence>
<dbReference type="GO" id="GO:0005886">
    <property type="term" value="C:plasma membrane"/>
    <property type="evidence" value="ECO:0007669"/>
    <property type="project" value="UniProtKB-SubCell"/>
</dbReference>
<sequence>MSQEYAVTGGETDVEEWEPGIWSRLLAETFGSFVLVLGIVGTSLYNIVNQGSILTVALAGGVAWIAASAAVGRISGGHFNPAVSFGAALAGRLAWRDLGPYVLAQLVGAVLSAAVLFATIPQTLVDLTQKADKFDFFQDTANGFSINSPMYTSSGGGAQFDLFPTLLIEVIVTAVFVGVVLGVSDKRAKVTYAPVVTGLLVTGLTIVTWIVDGGAFNPARSTAAALFSNDWSANGVGGQLWLFWVAPLIGAALAALFYRAFASEPYEFEDVEAGPVVATAPADDDEEWTDIAATEAEAEEKPLVTAQSLPAEKAEAVGPEAGVPEAGEEPTAEAEGKKKA</sequence>
<comment type="caution">
    <text evidence="11">The sequence shown here is derived from an EMBL/GenBank/DDBJ whole genome shotgun (WGS) entry which is preliminary data.</text>
</comment>
<keyword evidence="6 10" id="KW-1133">Transmembrane helix</keyword>
<dbReference type="EMBL" id="JAKGSG010000070">
    <property type="protein sequence ID" value="MCF4123735.1"/>
    <property type="molecule type" value="Genomic_DNA"/>
</dbReference>
<dbReference type="Proteomes" id="UP001165405">
    <property type="component" value="Unassembled WGS sequence"/>
</dbReference>
<comment type="similarity">
    <text evidence="2 8">Belongs to the MIP/aquaporin (TC 1.A.8) family.</text>
</comment>
<dbReference type="PANTHER" id="PTHR19139:SF199">
    <property type="entry name" value="MIP17260P"/>
    <property type="match status" value="1"/>
</dbReference>
<dbReference type="GO" id="GO:0015250">
    <property type="term" value="F:water channel activity"/>
    <property type="evidence" value="ECO:0007669"/>
    <property type="project" value="TreeGrafter"/>
</dbReference>
<gene>
    <name evidence="11" type="ORF">L1785_22505</name>
</gene>
<comment type="subcellular location">
    <subcellularLocation>
        <location evidence="1">Cell membrane</location>
        <topology evidence="1">Multi-pass membrane protein</topology>
    </subcellularLocation>
</comment>
<dbReference type="PRINTS" id="PR00783">
    <property type="entry name" value="MINTRINSICP"/>
</dbReference>
<protein>
    <submittedName>
        <fullName evidence="11">Aquaporin</fullName>
    </submittedName>
</protein>
<dbReference type="Gene3D" id="1.20.1080.10">
    <property type="entry name" value="Glycerol uptake facilitator protein"/>
    <property type="match status" value="1"/>
</dbReference>
<dbReference type="InterPro" id="IPR000425">
    <property type="entry name" value="MIP"/>
</dbReference>
<organism evidence="11 12">
    <name type="scientific">Antribacter soli</name>
    <dbReference type="NCBI Taxonomy" id="2910976"/>
    <lineage>
        <taxon>Bacteria</taxon>
        <taxon>Bacillati</taxon>
        <taxon>Actinomycetota</taxon>
        <taxon>Actinomycetes</taxon>
        <taxon>Micrococcales</taxon>
        <taxon>Promicromonosporaceae</taxon>
        <taxon>Antribacter</taxon>
    </lineage>
</organism>
<dbReference type="InterPro" id="IPR022357">
    <property type="entry name" value="MIP_CS"/>
</dbReference>